<protein>
    <submittedName>
        <fullName evidence="1">WD40 repeat-like protein</fullName>
    </submittedName>
</protein>
<dbReference type="EMBL" id="MU118171">
    <property type="protein sequence ID" value="KAF9643975.1"/>
    <property type="molecule type" value="Genomic_DNA"/>
</dbReference>
<comment type="caution">
    <text evidence="1">The sequence shown here is derived from an EMBL/GenBank/DDBJ whole genome shotgun (WGS) entry which is preliminary data.</text>
</comment>
<reference evidence="1" key="1">
    <citation type="submission" date="2019-10" db="EMBL/GenBank/DDBJ databases">
        <authorList>
            <consortium name="DOE Joint Genome Institute"/>
            <person name="Kuo A."/>
            <person name="Miyauchi S."/>
            <person name="Kiss E."/>
            <person name="Drula E."/>
            <person name="Kohler A."/>
            <person name="Sanchez-Garcia M."/>
            <person name="Andreopoulos B."/>
            <person name="Barry K.W."/>
            <person name="Bonito G."/>
            <person name="Buee M."/>
            <person name="Carver A."/>
            <person name="Chen C."/>
            <person name="Cichocki N."/>
            <person name="Clum A."/>
            <person name="Culley D."/>
            <person name="Crous P.W."/>
            <person name="Fauchery L."/>
            <person name="Girlanda M."/>
            <person name="Hayes R."/>
            <person name="Keri Z."/>
            <person name="Labutti K."/>
            <person name="Lipzen A."/>
            <person name="Lombard V."/>
            <person name="Magnuson J."/>
            <person name="Maillard F."/>
            <person name="Morin E."/>
            <person name="Murat C."/>
            <person name="Nolan M."/>
            <person name="Ohm R."/>
            <person name="Pangilinan J."/>
            <person name="Pereira M."/>
            <person name="Perotto S."/>
            <person name="Peter M."/>
            <person name="Riley R."/>
            <person name="Sitrit Y."/>
            <person name="Stielow B."/>
            <person name="Szollosi G."/>
            <person name="Zifcakova L."/>
            <person name="Stursova M."/>
            <person name="Spatafora J.W."/>
            <person name="Tedersoo L."/>
            <person name="Vaario L.-M."/>
            <person name="Yamada A."/>
            <person name="Yan M."/>
            <person name="Wang P."/>
            <person name="Xu J."/>
            <person name="Bruns T."/>
            <person name="Baldrian P."/>
            <person name="Vilgalys R."/>
            <person name="Henrissat B."/>
            <person name="Grigoriev I.V."/>
            <person name="Hibbett D."/>
            <person name="Nagy L.G."/>
            <person name="Martin F.M."/>
        </authorList>
    </citation>
    <scope>NUCLEOTIDE SEQUENCE</scope>
    <source>
        <strain evidence="1">P2</strain>
    </source>
</reference>
<name>A0ACB6Z2P2_THEGA</name>
<reference evidence="1" key="2">
    <citation type="journal article" date="2020" name="Nat. Commun.">
        <title>Large-scale genome sequencing of mycorrhizal fungi provides insights into the early evolution of symbiotic traits.</title>
        <authorList>
            <person name="Miyauchi S."/>
            <person name="Kiss E."/>
            <person name="Kuo A."/>
            <person name="Drula E."/>
            <person name="Kohler A."/>
            <person name="Sanchez-Garcia M."/>
            <person name="Morin E."/>
            <person name="Andreopoulos B."/>
            <person name="Barry K.W."/>
            <person name="Bonito G."/>
            <person name="Buee M."/>
            <person name="Carver A."/>
            <person name="Chen C."/>
            <person name="Cichocki N."/>
            <person name="Clum A."/>
            <person name="Culley D."/>
            <person name="Crous P.W."/>
            <person name="Fauchery L."/>
            <person name="Girlanda M."/>
            <person name="Hayes R.D."/>
            <person name="Keri Z."/>
            <person name="LaButti K."/>
            <person name="Lipzen A."/>
            <person name="Lombard V."/>
            <person name="Magnuson J."/>
            <person name="Maillard F."/>
            <person name="Murat C."/>
            <person name="Nolan M."/>
            <person name="Ohm R.A."/>
            <person name="Pangilinan J."/>
            <person name="Pereira M.F."/>
            <person name="Perotto S."/>
            <person name="Peter M."/>
            <person name="Pfister S."/>
            <person name="Riley R."/>
            <person name="Sitrit Y."/>
            <person name="Stielow J.B."/>
            <person name="Szollosi G."/>
            <person name="Zifcakova L."/>
            <person name="Stursova M."/>
            <person name="Spatafora J.W."/>
            <person name="Tedersoo L."/>
            <person name="Vaario L.M."/>
            <person name="Yamada A."/>
            <person name="Yan M."/>
            <person name="Wang P."/>
            <person name="Xu J."/>
            <person name="Bruns T."/>
            <person name="Baldrian P."/>
            <person name="Vilgalys R."/>
            <person name="Dunand C."/>
            <person name="Henrissat B."/>
            <person name="Grigoriev I.V."/>
            <person name="Hibbett D."/>
            <person name="Nagy L.G."/>
            <person name="Martin F.M."/>
        </authorList>
    </citation>
    <scope>NUCLEOTIDE SEQUENCE</scope>
    <source>
        <strain evidence="1">P2</strain>
    </source>
</reference>
<keyword evidence="2" id="KW-1185">Reference proteome</keyword>
<evidence type="ECO:0000313" key="2">
    <source>
        <dbReference type="Proteomes" id="UP000886501"/>
    </source>
</evidence>
<sequence>MYHVADAGYLCGDRQGCMKGTRKDVLLQIEQWSKDEQDKRVFWLNGLAGTGKSTIAQTFAEMCFADGKLGASFFCSRDFDDRSNLRSIFPTLAFQLAHKYPQFREKLLPVLMTNPDVHREALCSQMEKLIVRPFQVMKIPTLIVIDALDECRDEEPASALLSVLSRYVDNIPLVKFFIAGRPEPRIRSGFRLESLRPHTDVLKLHEVESSSVDSDIRLFLKARFIEIAKNRSDCSFVDDWPGPHNIEILCKKAAGFFIYASIVVKFVASRHYPPDERLALTISLPQDTSHEGKSGIDLLYTQVLEQAFHDVDSHDHEPYSRFKSVVGAILLTFHPLSIKTLSDLLSNCGTPSRMSSALRTLHSVLLVPDNIEDPVCTFHKSFSDFLTDPGRCIDHQFLIDPPTYHREILLSCLNVMKERLKGSICNLDDNVVLSKIEDLPGQRTAYIGDALKYACYFWARHLAKIPSSGYGVEEVYEAIDKFFETNFLFWIEVLILIGNLNIGIYALNDIEQWYMLTGVPCKWTSDSKNFILENFDTIYNSPSWIYNSALTLCPPSSWLHGYYTGGIKVVVGPTEWGICTRTAVCNEDYPTTLTYWNNTIAAGLKDNITIFDAITGSQTAVLSGHTDRLRSITFSLDGTLLVSGSKDQTIKLWDVQTGGIVKTFHGHTDWVQSVSISADKTTIASGSVDKTICVWDVGTGKCHVIKGYNDYVTIVSFHPTNSQLLLFAFKDGTVQQWGIHSHQIGPSITSCYPLFSSDGTQFVSRHKTAVTIQNTDSGEVVAKFDLPNNYPGHCCFSPDGKFIAASTGHTIYLWDITGPDPHLIKTLIGHTQTITSLIFPSSHTLISASEDRSIKFWQTSDLSAAPVTPNAESTPLTSAPIKVVSLQVKDGLAFSVDSTGVVKTWDIVTGLCKESSKTPAKGIKLGDMQLINGRFIIVWCKKYEREIYFWDAEKGKLQTVNTHHQHTIGLRISGDESRVFQVTNAKGKESIQVWSIWTGELMGKVELECNITHRFNPLHMDGTKILVNSGGLLTQCWDFGTPGSTPIQLSEISSDRPHLDFIDIRWWSRNEPVRVEDRITGKEVFQLPGRYANPSTTQWDGQYLIAGYESGEVLILDFGHMLL</sequence>
<organism evidence="1 2">
    <name type="scientific">Thelephora ganbajun</name>
    <name type="common">Ganba fungus</name>
    <dbReference type="NCBI Taxonomy" id="370292"/>
    <lineage>
        <taxon>Eukaryota</taxon>
        <taxon>Fungi</taxon>
        <taxon>Dikarya</taxon>
        <taxon>Basidiomycota</taxon>
        <taxon>Agaricomycotina</taxon>
        <taxon>Agaricomycetes</taxon>
        <taxon>Thelephorales</taxon>
        <taxon>Thelephoraceae</taxon>
        <taxon>Thelephora</taxon>
    </lineage>
</organism>
<gene>
    <name evidence="1" type="ORF">BDM02DRAFT_1270269</name>
</gene>
<accession>A0ACB6Z2P2</accession>
<evidence type="ECO:0000313" key="1">
    <source>
        <dbReference type="EMBL" id="KAF9643975.1"/>
    </source>
</evidence>
<proteinExistence type="predicted"/>
<dbReference type="Proteomes" id="UP000886501">
    <property type="component" value="Unassembled WGS sequence"/>
</dbReference>